<gene>
    <name evidence="4" type="ORF">LOTGIDRAFT_176795</name>
</gene>
<dbReference type="AlphaFoldDB" id="V4A2K6"/>
<protein>
    <recommendedName>
        <fullName evidence="6">TATA-binding protein interacting (TIP20) domain-containing protein</fullName>
    </recommendedName>
</protein>
<dbReference type="CTD" id="20244007"/>
<dbReference type="Gene3D" id="1.25.10.10">
    <property type="entry name" value="Leucine-rich Repeat Variant"/>
    <property type="match status" value="2"/>
</dbReference>
<dbReference type="EMBL" id="KB202312">
    <property type="protein sequence ID" value="ESO90912.1"/>
    <property type="molecule type" value="Genomic_DNA"/>
</dbReference>
<dbReference type="KEGG" id="lgi:LOTGIDRAFT_176795"/>
<keyword evidence="1" id="KW-0677">Repeat</keyword>
<keyword evidence="5" id="KW-1185">Reference proteome</keyword>
<dbReference type="STRING" id="225164.V4A2K6"/>
<dbReference type="Proteomes" id="UP000030746">
    <property type="component" value="Unassembled WGS sequence"/>
</dbReference>
<name>V4A2K6_LOTGI</name>
<dbReference type="InterPro" id="IPR016024">
    <property type="entry name" value="ARM-type_fold"/>
</dbReference>
<evidence type="ECO:0000313" key="4">
    <source>
        <dbReference type="EMBL" id="ESO90912.1"/>
    </source>
</evidence>
<dbReference type="HOGENOM" id="CLU_1387327_0_0_1"/>
<dbReference type="RefSeq" id="XP_009058400.1">
    <property type="nucleotide sequence ID" value="XM_009060152.1"/>
</dbReference>
<keyword evidence="2" id="KW-0833">Ubl conjugation pathway</keyword>
<evidence type="ECO:0008006" key="6">
    <source>
        <dbReference type="Google" id="ProtNLM"/>
    </source>
</evidence>
<reference evidence="4 5" key="1">
    <citation type="journal article" date="2013" name="Nature">
        <title>Insights into bilaterian evolution from three spiralian genomes.</title>
        <authorList>
            <person name="Simakov O."/>
            <person name="Marletaz F."/>
            <person name="Cho S.J."/>
            <person name="Edsinger-Gonzales E."/>
            <person name="Havlak P."/>
            <person name="Hellsten U."/>
            <person name="Kuo D.H."/>
            <person name="Larsson T."/>
            <person name="Lv J."/>
            <person name="Arendt D."/>
            <person name="Savage R."/>
            <person name="Osoegawa K."/>
            <person name="de Jong P."/>
            <person name="Grimwood J."/>
            <person name="Chapman J.A."/>
            <person name="Shapiro H."/>
            <person name="Aerts A."/>
            <person name="Otillar R.P."/>
            <person name="Terry A.Y."/>
            <person name="Boore J.L."/>
            <person name="Grigoriev I.V."/>
            <person name="Lindberg D.R."/>
            <person name="Seaver E.C."/>
            <person name="Weisblat D.A."/>
            <person name="Putnam N.H."/>
            <person name="Rokhsar D.S."/>
        </authorList>
    </citation>
    <scope>NUCLEOTIDE SEQUENCE [LARGE SCALE GENOMIC DNA]</scope>
</reference>
<sequence>IISICLKYLCHDPNYNYDDDDDGDEEMMDTENDEDDEDGSEEEYSDDDDISWKVRRAAAKCLDAIMATRHEMLAEFYRSVSPHLINRFKGGALNALLEFFQAVVQLGLPKLGFKDILQMLILPIYNPASKPPHAGSSFTIHKQAFHSIAKSVAALTRINPEKAPNVVNQFVSDIKNSKSTDSIVLFSLLALGEIGKH</sequence>
<accession>V4A2K6</accession>
<evidence type="ECO:0000313" key="5">
    <source>
        <dbReference type="Proteomes" id="UP000030746"/>
    </source>
</evidence>
<dbReference type="GeneID" id="20244007"/>
<organism evidence="4 5">
    <name type="scientific">Lottia gigantea</name>
    <name type="common">Giant owl limpet</name>
    <dbReference type="NCBI Taxonomy" id="225164"/>
    <lineage>
        <taxon>Eukaryota</taxon>
        <taxon>Metazoa</taxon>
        <taxon>Spiralia</taxon>
        <taxon>Lophotrochozoa</taxon>
        <taxon>Mollusca</taxon>
        <taxon>Gastropoda</taxon>
        <taxon>Patellogastropoda</taxon>
        <taxon>Lottioidea</taxon>
        <taxon>Lottiidae</taxon>
        <taxon>Lottia</taxon>
    </lineage>
</organism>
<dbReference type="OrthoDB" id="6285523at2759"/>
<feature type="non-terminal residue" evidence="4">
    <location>
        <position position="197"/>
    </location>
</feature>
<dbReference type="InterPro" id="IPR039852">
    <property type="entry name" value="CAND1/CAND2"/>
</dbReference>
<proteinExistence type="predicted"/>
<feature type="region of interest" description="Disordered" evidence="3">
    <location>
        <begin position="17"/>
        <end position="47"/>
    </location>
</feature>
<dbReference type="PANTHER" id="PTHR12696">
    <property type="entry name" value="TIP120"/>
    <property type="match status" value="1"/>
</dbReference>
<dbReference type="GO" id="GO:0010265">
    <property type="term" value="P:SCF complex assembly"/>
    <property type="evidence" value="ECO:0007669"/>
    <property type="project" value="InterPro"/>
</dbReference>
<evidence type="ECO:0000256" key="3">
    <source>
        <dbReference type="SAM" id="MobiDB-lite"/>
    </source>
</evidence>
<feature type="non-terminal residue" evidence="4">
    <location>
        <position position="1"/>
    </location>
</feature>
<dbReference type="SUPFAM" id="SSF48371">
    <property type="entry name" value="ARM repeat"/>
    <property type="match status" value="1"/>
</dbReference>
<dbReference type="InterPro" id="IPR011989">
    <property type="entry name" value="ARM-like"/>
</dbReference>
<evidence type="ECO:0000256" key="1">
    <source>
        <dbReference type="ARBA" id="ARBA00022737"/>
    </source>
</evidence>
<evidence type="ECO:0000256" key="2">
    <source>
        <dbReference type="ARBA" id="ARBA00022786"/>
    </source>
</evidence>